<evidence type="ECO:0000313" key="1">
    <source>
        <dbReference type="EMBL" id="CAG8689644.1"/>
    </source>
</evidence>
<feature type="non-terminal residue" evidence="1">
    <location>
        <position position="182"/>
    </location>
</feature>
<reference evidence="1" key="1">
    <citation type="submission" date="2021-06" db="EMBL/GenBank/DDBJ databases">
        <authorList>
            <person name="Kallberg Y."/>
            <person name="Tangrot J."/>
            <person name="Rosling A."/>
        </authorList>
    </citation>
    <scope>NUCLEOTIDE SEQUENCE</scope>
    <source>
        <strain evidence="1">UK204</strain>
    </source>
</reference>
<dbReference type="EMBL" id="CAJVPQ010006807">
    <property type="protein sequence ID" value="CAG8689644.1"/>
    <property type="molecule type" value="Genomic_DNA"/>
</dbReference>
<keyword evidence="2" id="KW-1185">Reference proteome</keyword>
<sequence length="182" mass="21904">MLLPLSSFNHIKLFEILLKEKKYEAIEEIFFIPISKCPPSQIKQINFYLDNEKYERLNVQLRSLINYNYGEVLRKIFWFYDNFTRCFNCKNILTNTGIEQNLKCVLCLQKVYNNEIKYHKDCIKLGKDVDKYKNHIIDYKNINKNLKKLFKEDKICDCGECKECNIRYKEALEEVLKDLKSD</sequence>
<evidence type="ECO:0000313" key="2">
    <source>
        <dbReference type="Proteomes" id="UP000789570"/>
    </source>
</evidence>
<dbReference type="AlphaFoldDB" id="A0A9N9ETU4"/>
<gene>
    <name evidence="1" type="ORF">FCALED_LOCUS12888</name>
</gene>
<comment type="caution">
    <text evidence="1">The sequence shown here is derived from an EMBL/GenBank/DDBJ whole genome shotgun (WGS) entry which is preliminary data.</text>
</comment>
<protein>
    <submittedName>
        <fullName evidence="1">17035_t:CDS:1</fullName>
    </submittedName>
</protein>
<accession>A0A9N9ETU4</accession>
<dbReference type="Proteomes" id="UP000789570">
    <property type="component" value="Unassembled WGS sequence"/>
</dbReference>
<name>A0A9N9ETU4_9GLOM</name>
<organism evidence="1 2">
    <name type="scientific">Funneliformis caledonium</name>
    <dbReference type="NCBI Taxonomy" id="1117310"/>
    <lineage>
        <taxon>Eukaryota</taxon>
        <taxon>Fungi</taxon>
        <taxon>Fungi incertae sedis</taxon>
        <taxon>Mucoromycota</taxon>
        <taxon>Glomeromycotina</taxon>
        <taxon>Glomeromycetes</taxon>
        <taxon>Glomerales</taxon>
        <taxon>Glomeraceae</taxon>
        <taxon>Funneliformis</taxon>
    </lineage>
</organism>
<proteinExistence type="predicted"/>